<comment type="caution">
    <text evidence="6">The sequence shown here is derived from an EMBL/GenBank/DDBJ whole genome shotgun (WGS) entry which is preliminary data.</text>
</comment>
<dbReference type="InterPro" id="IPR036388">
    <property type="entry name" value="WH-like_DNA-bd_sf"/>
</dbReference>
<dbReference type="AlphaFoldDB" id="A0A4R6QFV5"/>
<dbReference type="SUPFAM" id="SSF52540">
    <property type="entry name" value="P-loop containing nucleoside triphosphate hydrolases"/>
    <property type="match status" value="1"/>
</dbReference>
<dbReference type="PROSITE" id="PS00622">
    <property type="entry name" value="HTH_LUXR_1"/>
    <property type="match status" value="1"/>
</dbReference>
<accession>A0A4R6QFV5</accession>
<dbReference type="InterPro" id="IPR003593">
    <property type="entry name" value="AAA+_ATPase"/>
</dbReference>
<dbReference type="Gene3D" id="1.25.40.10">
    <property type="entry name" value="Tetratricopeptide repeat domain"/>
    <property type="match status" value="1"/>
</dbReference>
<protein>
    <submittedName>
        <fullName evidence="6">Transcriptional regulator /LuxR family transcriptional regulator</fullName>
    </submittedName>
</protein>
<dbReference type="InterPro" id="IPR011990">
    <property type="entry name" value="TPR-like_helical_dom_sf"/>
</dbReference>
<dbReference type="PROSITE" id="PS50043">
    <property type="entry name" value="HTH_LUXR_2"/>
    <property type="match status" value="1"/>
</dbReference>
<feature type="compositionally biased region" description="Gly residues" evidence="4">
    <location>
        <begin position="17"/>
        <end position="28"/>
    </location>
</feature>
<dbReference type="InterPro" id="IPR027417">
    <property type="entry name" value="P-loop_NTPase"/>
</dbReference>
<dbReference type="GO" id="GO:0003677">
    <property type="term" value="F:DNA binding"/>
    <property type="evidence" value="ECO:0007669"/>
    <property type="project" value="UniProtKB-KW"/>
</dbReference>
<gene>
    <name evidence="6" type="ORF">DES47_11042</name>
</gene>
<keyword evidence="3" id="KW-0804">Transcription</keyword>
<dbReference type="GO" id="GO:0006355">
    <property type="term" value="P:regulation of DNA-templated transcription"/>
    <property type="evidence" value="ECO:0007669"/>
    <property type="project" value="InterPro"/>
</dbReference>
<dbReference type="Proteomes" id="UP000295361">
    <property type="component" value="Unassembled WGS sequence"/>
</dbReference>
<dbReference type="PANTHER" id="PTHR44688:SF16">
    <property type="entry name" value="DNA-BINDING TRANSCRIPTIONAL ACTIVATOR DEVR_DOSR"/>
    <property type="match status" value="1"/>
</dbReference>
<feature type="domain" description="HTH luxR-type" evidence="5">
    <location>
        <begin position="868"/>
        <end position="933"/>
    </location>
</feature>
<dbReference type="CDD" id="cd06170">
    <property type="entry name" value="LuxR_C_like"/>
    <property type="match status" value="1"/>
</dbReference>
<sequence>MDQVSATALTAATQTAGGTGGKNGGWGKPGRYSHVGPWGCHAQSTVMTLSADPALRFEPIVHVDEALWRQRVMDRLLAAAPSSARLTLLSAPAGFGKTTVLAQLAEQKRREGAQVAWLNCDERDKDPALFAENLLAALGRCTLDRGTTQASPPALRLAELREPLLICIDDYECASSVAVDDIVEEMALAAPPNVGIVLASREAPHQHLTRLQLAGKVRLVDAELLRFTRDESVLLLGDALPEAAAQQVAAYADGWPFALQLARLRASGGASTTDWTVDARAKIPRRQIFDYLAEEVLATLPPAMLEFLGDVAVLDTVDVASANALRGRDDGLALIQQLARIKPIAVVEETPWSARLHPLLRDYLVDAAELSAPGRMAGQHLRAARHLAERGQLHEAVAHAVAGGRLDMGADLIEEAGGFLLVANEGAVRSRLLLQQLPEATIRKRPRLRLLQLVQQVLEADPASAALEFERLEQQIREADTGPDDPARFDLEVSRCMMQMNPAEHHLRFSPWSVLEQARQLARNHAGQDQRPLGCTVPIEIFFLHRYGPVERCERRIREVEEVFASGAYTYNSPWIWTYHARSALARGDLEQAERDIRQSLQQDANFLNFRQGSLSRLVSSLLGHIARLRGETEAALEHFSAMAPWEPTRLLEVLHAGHVETALCEFALGHADRAMELLESARHLAFEENLPHLEVLAGAAQVELLARLGDVAGAQALAERVKLDELWVLAQEPFALPWISVEALARASFFVQMGLGDATAANGVAAALLASARRSGHRLSELCAHLMAARARELLGDAAGAQRALLQALALAARSGAVQPCLDFGAELIAQVRVWLSGTPAAGHVPEVQWAQTLVRTWEQRFRTRALGAAASPLTPREVDVLCELAKDHTTKLIAKNLLLSPETVKHHLKAIFSKLGVRTREDAILEARRRALMP</sequence>
<dbReference type="SMART" id="SM00382">
    <property type="entry name" value="AAA"/>
    <property type="match status" value="1"/>
</dbReference>
<evidence type="ECO:0000256" key="1">
    <source>
        <dbReference type="ARBA" id="ARBA00023015"/>
    </source>
</evidence>
<dbReference type="PANTHER" id="PTHR44688">
    <property type="entry name" value="DNA-BINDING TRANSCRIPTIONAL ACTIVATOR DEVR_DOSR"/>
    <property type="match status" value="1"/>
</dbReference>
<dbReference type="InterPro" id="IPR016032">
    <property type="entry name" value="Sig_transdc_resp-reg_C-effctor"/>
</dbReference>
<evidence type="ECO:0000259" key="5">
    <source>
        <dbReference type="PROSITE" id="PS50043"/>
    </source>
</evidence>
<organism evidence="6 7">
    <name type="scientific">Roseateles toxinivorans</name>
    <dbReference type="NCBI Taxonomy" id="270368"/>
    <lineage>
        <taxon>Bacteria</taxon>
        <taxon>Pseudomonadati</taxon>
        <taxon>Pseudomonadota</taxon>
        <taxon>Betaproteobacteria</taxon>
        <taxon>Burkholderiales</taxon>
        <taxon>Sphaerotilaceae</taxon>
        <taxon>Roseateles</taxon>
    </lineage>
</organism>
<keyword evidence="7" id="KW-1185">Reference proteome</keyword>
<evidence type="ECO:0000313" key="7">
    <source>
        <dbReference type="Proteomes" id="UP000295361"/>
    </source>
</evidence>
<dbReference type="SUPFAM" id="SSF48452">
    <property type="entry name" value="TPR-like"/>
    <property type="match status" value="1"/>
</dbReference>
<dbReference type="InterPro" id="IPR000792">
    <property type="entry name" value="Tscrpt_reg_LuxR_C"/>
</dbReference>
<reference evidence="6 7" key="1">
    <citation type="submission" date="2019-03" db="EMBL/GenBank/DDBJ databases">
        <title>Genomic Encyclopedia of Type Strains, Phase IV (KMG-IV): sequencing the most valuable type-strain genomes for metagenomic binning, comparative biology and taxonomic classification.</title>
        <authorList>
            <person name="Goeker M."/>
        </authorList>
    </citation>
    <scope>NUCLEOTIDE SEQUENCE [LARGE SCALE GENOMIC DNA]</scope>
    <source>
        <strain evidence="6 7">DSM 16998</strain>
    </source>
</reference>
<dbReference type="InterPro" id="IPR059106">
    <property type="entry name" value="WHD_MalT"/>
</dbReference>
<feature type="region of interest" description="Disordered" evidence="4">
    <location>
        <begin position="1"/>
        <end position="28"/>
    </location>
</feature>
<evidence type="ECO:0000256" key="3">
    <source>
        <dbReference type="ARBA" id="ARBA00023163"/>
    </source>
</evidence>
<dbReference type="Gene3D" id="1.10.10.10">
    <property type="entry name" value="Winged helix-like DNA-binding domain superfamily/Winged helix DNA-binding domain"/>
    <property type="match status" value="1"/>
</dbReference>
<dbReference type="Pfam" id="PF25873">
    <property type="entry name" value="WHD_MalT"/>
    <property type="match status" value="1"/>
</dbReference>
<keyword evidence="1" id="KW-0805">Transcription regulation</keyword>
<keyword evidence="2" id="KW-0238">DNA-binding</keyword>
<dbReference type="EMBL" id="SNXS01000010">
    <property type="protein sequence ID" value="TDP61830.1"/>
    <property type="molecule type" value="Genomic_DNA"/>
</dbReference>
<feature type="compositionally biased region" description="Low complexity" evidence="4">
    <location>
        <begin position="1"/>
        <end position="16"/>
    </location>
</feature>
<evidence type="ECO:0000256" key="2">
    <source>
        <dbReference type="ARBA" id="ARBA00023125"/>
    </source>
</evidence>
<dbReference type="Pfam" id="PF00196">
    <property type="entry name" value="GerE"/>
    <property type="match status" value="1"/>
</dbReference>
<dbReference type="SMART" id="SM00421">
    <property type="entry name" value="HTH_LUXR"/>
    <property type="match status" value="1"/>
</dbReference>
<dbReference type="Gene3D" id="3.40.50.300">
    <property type="entry name" value="P-loop containing nucleotide triphosphate hydrolases"/>
    <property type="match status" value="1"/>
</dbReference>
<proteinExistence type="predicted"/>
<evidence type="ECO:0000313" key="6">
    <source>
        <dbReference type="EMBL" id="TDP61830.1"/>
    </source>
</evidence>
<dbReference type="SUPFAM" id="SSF46894">
    <property type="entry name" value="C-terminal effector domain of the bipartite response regulators"/>
    <property type="match status" value="1"/>
</dbReference>
<name>A0A4R6QFV5_9BURK</name>
<evidence type="ECO:0000256" key="4">
    <source>
        <dbReference type="SAM" id="MobiDB-lite"/>
    </source>
</evidence>
<dbReference type="InParanoid" id="A0A4R6QFV5"/>